<dbReference type="Gene3D" id="1.25.40.10">
    <property type="entry name" value="Tetratricopeptide repeat domain"/>
    <property type="match status" value="1"/>
</dbReference>
<dbReference type="GO" id="GO:0003723">
    <property type="term" value="F:RNA binding"/>
    <property type="evidence" value="ECO:0007669"/>
    <property type="project" value="UniProtKB-UniRule"/>
</dbReference>
<dbReference type="SUPFAM" id="SSF48452">
    <property type="entry name" value="TPR-like"/>
    <property type="match status" value="1"/>
</dbReference>
<accession>G0R2Q2</accession>
<dbReference type="STRING" id="857967.G0R2Q2"/>
<evidence type="ECO:0000256" key="6">
    <source>
        <dbReference type="SAM" id="Phobius"/>
    </source>
</evidence>
<feature type="domain" description="RRM" evidence="7">
    <location>
        <begin position="685"/>
        <end position="760"/>
    </location>
</feature>
<dbReference type="SUPFAM" id="SSF54928">
    <property type="entry name" value="RNA-binding domain, RBD"/>
    <property type="match status" value="3"/>
</dbReference>
<dbReference type="Proteomes" id="UP000008983">
    <property type="component" value="Unassembled WGS sequence"/>
</dbReference>
<sequence>QWIDWLTEEKILSEDNQEKKIQILNLFEKALEEGYFIEIGKMYIKYSHELLEEKIITKNKFKIITEKVLGIFIQDFYIGSDIFKLARDIEYEQIKNYKEDEKQYKDSQNYIQQLYQRELKQCLVNLQMIWLEYQNFEKNKTLLEEGKKNFEKNMNENMSLILDLEENYENQTEKEQFLKELIELQEKDEKKRISNEKVINFFERSLQENLTNLNIWNCFLEFLKKKKIPILKQKIVYQRALKLFPNDLNITLGFLRIQEKNSVFFEELYASFQSIIGNFEHQKECQYILFQNFIAFSVRKMLEVDQIKEETIQNMRIVQENALQYFQNEENENLEIEILLKWAEIEYHIVKDIKKGQSVCEKIVRKYGNYLKNWIKYIELEKNCVKNIQNLRSIIKRMIEYVKDDILGSLNIWVDFEQLYGNLENIENIEDKIIEKSKEVLLNQEEEDDIEVNLTQNQENLNLNKKRKNQEYEEEEGNNIFKKNKGNNNQEIKKNEKQIKNNNQENIQHIQTVFIKNLPTHYSEQEINNLFENQQNIKSIRIVKKGKKGLAYIDFLNQEEAEKACKQANNLKIDDNHILYVALSAPPKEKKEEINLTLFLNNLPFEIKEEEIQKQFQDIQIKEIRIIKDDKGLCRGYSYIEFQDENDVQKALQLIKQNPFILGRKINCQIAKNKEEILQNKESHYTVFLKNISFKTRESDIREFFTNYIIDQILIAKDLDGKPKGYAYVSFKDQNTLYKVLQIKKGIIKNREFEILKSDRQITNRKYIYFFNYFLLFFLFLETLIKWKQNIKKIKQMMISDNFLNEIFNNKKYRIDKKIFGYIFYNINISFYFFRIFIIYFLYKQQKYQKKNQKKLNFCNK</sequence>
<dbReference type="CDD" id="cd12254">
    <property type="entry name" value="RRM_hnRNPH_ESRPs_RBM12_like"/>
    <property type="match status" value="1"/>
</dbReference>
<dbReference type="PANTHER" id="PTHR23236:SF119">
    <property type="entry name" value="NUCLEAR RNA-BINDING PROTEIN SART-3"/>
    <property type="match status" value="1"/>
</dbReference>
<dbReference type="eggNOG" id="KOG0128">
    <property type="taxonomic scope" value="Eukaryota"/>
</dbReference>
<dbReference type="InterPro" id="IPR012677">
    <property type="entry name" value="Nucleotide-bd_a/b_plait_sf"/>
</dbReference>
<dbReference type="Pfam" id="PF00076">
    <property type="entry name" value="RRM_1"/>
    <property type="match status" value="3"/>
</dbReference>
<evidence type="ECO:0000256" key="3">
    <source>
        <dbReference type="PROSITE-ProRule" id="PRU00176"/>
    </source>
</evidence>
<dbReference type="EMBL" id="GL984278">
    <property type="protein sequence ID" value="EGR28246.1"/>
    <property type="molecule type" value="Genomic_DNA"/>
</dbReference>
<evidence type="ECO:0000259" key="7">
    <source>
        <dbReference type="PROSITE" id="PS50102"/>
    </source>
</evidence>
<keyword evidence="6" id="KW-0472">Membrane</keyword>
<dbReference type="SMART" id="SM00361">
    <property type="entry name" value="RRM_1"/>
    <property type="match status" value="2"/>
</dbReference>
<evidence type="ECO:0000256" key="5">
    <source>
        <dbReference type="SAM" id="MobiDB-lite"/>
    </source>
</evidence>
<dbReference type="InterPro" id="IPR035979">
    <property type="entry name" value="RBD_domain_sf"/>
</dbReference>
<protein>
    <recommendedName>
        <fullName evidence="7">RRM domain-containing protein</fullName>
    </recommendedName>
</protein>
<evidence type="ECO:0000313" key="9">
    <source>
        <dbReference type="Proteomes" id="UP000008983"/>
    </source>
</evidence>
<evidence type="ECO:0000256" key="2">
    <source>
        <dbReference type="ARBA" id="ARBA00022884"/>
    </source>
</evidence>
<feature type="transmembrane region" description="Helical" evidence="6">
    <location>
        <begin position="819"/>
        <end position="843"/>
    </location>
</feature>
<dbReference type="Gene3D" id="3.30.70.330">
    <property type="match status" value="3"/>
</dbReference>
<dbReference type="InterPro" id="IPR003954">
    <property type="entry name" value="RRM_euk-type"/>
</dbReference>
<dbReference type="PROSITE" id="PS50102">
    <property type="entry name" value="RRM"/>
    <property type="match status" value="3"/>
</dbReference>
<proteinExistence type="predicted"/>
<keyword evidence="9" id="KW-1185">Reference proteome</keyword>
<dbReference type="RefSeq" id="XP_004027591.1">
    <property type="nucleotide sequence ID" value="XM_004027542.1"/>
</dbReference>
<dbReference type="AlphaFoldDB" id="G0R2Q2"/>
<evidence type="ECO:0000313" key="8">
    <source>
        <dbReference type="EMBL" id="EGR28246.1"/>
    </source>
</evidence>
<feature type="domain" description="RRM" evidence="7">
    <location>
        <begin position="511"/>
        <end position="586"/>
    </location>
</feature>
<evidence type="ECO:0000256" key="4">
    <source>
        <dbReference type="SAM" id="Coils"/>
    </source>
</evidence>
<feature type="compositionally biased region" description="Low complexity" evidence="5">
    <location>
        <begin position="478"/>
        <end position="490"/>
    </location>
</feature>
<dbReference type="InterPro" id="IPR000504">
    <property type="entry name" value="RRM_dom"/>
</dbReference>
<dbReference type="OMA" id="PSGLTKM"/>
<keyword evidence="4" id="KW-0175">Coiled coil</keyword>
<gene>
    <name evidence="8" type="ORF">IMG5_180460</name>
</gene>
<feature type="region of interest" description="Disordered" evidence="5">
    <location>
        <begin position="468"/>
        <end position="490"/>
    </location>
</feature>
<feature type="domain" description="RRM" evidence="7">
    <location>
        <begin position="596"/>
        <end position="673"/>
    </location>
</feature>
<dbReference type="InterPro" id="IPR011990">
    <property type="entry name" value="TPR-like_helical_dom_sf"/>
</dbReference>
<keyword evidence="6" id="KW-1133">Transmembrane helix</keyword>
<dbReference type="GeneID" id="14904328"/>
<organism evidence="8 9">
    <name type="scientific">Ichthyophthirius multifiliis</name>
    <name type="common">White spot disease agent</name>
    <name type="synonym">Ich</name>
    <dbReference type="NCBI Taxonomy" id="5932"/>
    <lineage>
        <taxon>Eukaryota</taxon>
        <taxon>Sar</taxon>
        <taxon>Alveolata</taxon>
        <taxon>Ciliophora</taxon>
        <taxon>Intramacronucleata</taxon>
        <taxon>Oligohymenophorea</taxon>
        <taxon>Hymenostomatida</taxon>
        <taxon>Ophryoglenina</taxon>
        <taxon>Ichthyophthirius</taxon>
    </lineage>
</organism>
<feature type="non-terminal residue" evidence="8">
    <location>
        <position position="1"/>
    </location>
</feature>
<feature type="coiled-coil region" evidence="4">
    <location>
        <begin position="133"/>
        <end position="188"/>
    </location>
</feature>
<reference evidence="8 9" key="1">
    <citation type="submission" date="2011-07" db="EMBL/GenBank/DDBJ databases">
        <authorList>
            <person name="Coyne R."/>
            <person name="Brami D."/>
            <person name="Johnson J."/>
            <person name="Hostetler J."/>
            <person name="Hannick L."/>
            <person name="Clark T."/>
            <person name="Cassidy-Hanley D."/>
            <person name="Inman J."/>
        </authorList>
    </citation>
    <scope>NUCLEOTIDE SEQUENCE [LARGE SCALE GENOMIC DNA]</scope>
    <source>
        <strain evidence="8 9">G5</strain>
    </source>
</reference>
<dbReference type="SMART" id="SM00386">
    <property type="entry name" value="HAT"/>
    <property type="match status" value="4"/>
</dbReference>
<dbReference type="SMART" id="SM00360">
    <property type="entry name" value="RRM"/>
    <property type="match status" value="3"/>
</dbReference>
<keyword evidence="2 3" id="KW-0694">RNA-binding</keyword>
<dbReference type="InterPro" id="IPR003107">
    <property type="entry name" value="HAT"/>
</dbReference>
<feature type="transmembrane region" description="Helical" evidence="6">
    <location>
        <begin position="767"/>
        <end position="785"/>
    </location>
</feature>
<dbReference type="InParanoid" id="G0R2Q2"/>
<dbReference type="PANTHER" id="PTHR23236">
    <property type="entry name" value="EUKARYOTIC TRANSLATION INITIATION FACTOR 4B/4H"/>
    <property type="match status" value="1"/>
</dbReference>
<dbReference type="OrthoDB" id="439808at2759"/>
<dbReference type="GO" id="GO:0006396">
    <property type="term" value="P:RNA processing"/>
    <property type="evidence" value="ECO:0007669"/>
    <property type="project" value="InterPro"/>
</dbReference>
<evidence type="ECO:0000256" key="1">
    <source>
        <dbReference type="ARBA" id="ARBA00022737"/>
    </source>
</evidence>
<name>G0R2Q2_ICHMU</name>
<keyword evidence="6" id="KW-0812">Transmembrane</keyword>
<keyword evidence="1" id="KW-0677">Repeat</keyword>